<dbReference type="Proteomes" id="UP000814243">
    <property type="component" value="Unassembled WGS sequence"/>
</dbReference>
<evidence type="ECO:0000259" key="3">
    <source>
        <dbReference type="PROSITE" id="PS50158"/>
    </source>
</evidence>
<feature type="region of interest" description="Disordered" evidence="2">
    <location>
        <begin position="1"/>
        <end position="64"/>
    </location>
</feature>
<dbReference type="SUPFAM" id="SSF57756">
    <property type="entry name" value="Retrovirus zinc finger-like domains"/>
    <property type="match status" value="1"/>
</dbReference>
<name>A0A922M8N2_SPOEX</name>
<dbReference type="GO" id="GO:0008270">
    <property type="term" value="F:zinc ion binding"/>
    <property type="evidence" value="ECO:0007669"/>
    <property type="project" value="UniProtKB-KW"/>
</dbReference>
<dbReference type="AlphaFoldDB" id="A0A922M8N2"/>
<organism evidence="4 5">
    <name type="scientific">Spodoptera exigua</name>
    <name type="common">Beet armyworm</name>
    <name type="synonym">Noctua fulgens</name>
    <dbReference type="NCBI Taxonomy" id="7107"/>
    <lineage>
        <taxon>Eukaryota</taxon>
        <taxon>Metazoa</taxon>
        <taxon>Ecdysozoa</taxon>
        <taxon>Arthropoda</taxon>
        <taxon>Hexapoda</taxon>
        <taxon>Insecta</taxon>
        <taxon>Pterygota</taxon>
        <taxon>Neoptera</taxon>
        <taxon>Endopterygota</taxon>
        <taxon>Lepidoptera</taxon>
        <taxon>Glossata</taxon>
        <taxon>Ditrysia</taxon>
        <taxon>Noctuoidea</taxon>
        <taxon>Noctuidae</taxon>
        <taxon>Amphipyrinae</taxon>
        <taxon>Spodoptera</taxon>
    </lineage>
</organism>
<comment type="caution">
    <text evidence="4">The sequence shown here is derived from an EMBL/GenBank/DDBJ whole genome shotgun (WGS) entry which is preliminary data.</text>
</comment>
<dbReference type="InterPro" id="IPR036875">
    <property type="entry name" value="Znf_CCHC_sf"/>
</dbReference>
<gene>
    <name evidence="4" type="ORF">HF086_010260</name>
</gene>
<feature type="domain" description="CCHC-type" evidence="3">
    <location>
        <begin position="86"/>
        <end position="101"/>
    </location>
</feature>
<dbReference type="InterPro" id="IPR001878">
    <property type="entry name" value="Znf_CCHC"/>
</dbReference>
<proteinExistence type="predicted"/>
<dbReference type="EMBL" id="JACEFF010000715">
    <property type="protein sequence ID" value="KAH9632335.1"/>
    <property type="molecule type" value="Genomic_DNA"/>
</dbReference>
<accession>A0A922M8N2</accession>
<protein>
    <recommendedName>
        <fullName evidence="3">CCHC-type domain-containing protein</fullName>
    </recommendedName>
</protein>
<evidence type="ECO:0000256" key="2">
    <source>
        <dbReference type="SAM" id="MobiDB-lite"/>
    </source>
</evidence>
<feature type="non-terminal residue" evidence="4">
    <location>
        <position position="1"/>
    </location>
</feature>
<sequence length="103" mass="11282">GDSSSYNSADDEEYSEFAESEEEPEADYFFGGDDGEYGNEWNTESDDSRLDSDDAYGGRVGSSSGNRRIAEVIEGHPDAYYGGYGRCYSCGARGHWAPGCPFR</sequence>
<evidence type="ECO:0000313" key="5">
    <source>
        <dbReference type="Proteomes" id="UP000814243"/>
    </source>
</evidence>
<keyword evidence="1" id="KW-0479">Metal-binding</keyword>
<keyword evidence="1" id="KW-0862">Zinc</keyword>
<keyword evidence="1" id="KW-0863">Zinc-finger</keyword>
<reference evidence="4" key="1">
    <citation type="journal article" date="2021" name="G3 (Bethesda)">
        <title>Genome and transcriptome analysis of the beet armyworm Spodoptera exigua reveals targets for pest control. .</title>
        <authorList>
            <person name="Simon S."/>
            <person name="Breeschoten T."/>
            <person name="Jansen H.J."/>
            <person name="Dirks R.P."/>
            <person name="Schranz M.E."/>
            <person name="Ros V.I.D."/>
        </authorList>
    </citation>
    <scope>NUCLEOTIDE SEQUENCE</scope>
    <source>
        <strain evidence="4">TB_SE_WUR_2020</strain>
    </source>
</reference>
<dbReference type="PROSITE" id="PS50158">
    <property type="entry name" value="ZF_CCHC"/>
    <property type="match status" value="1"/>
</dbReference>
<evidence type="ECO:0000256" key="1">
    <source>
        <dbReference type="PROSITE-ProRule" id="PRU00047"/>
    </source>
</evidence>
<feature type="compositionally biased region" description="Acidic residues" evidence="2">
    <location>
        <begin position="9"/>
        <end position="26"/>
    </location>
</feature>
<evidence type="ECO:0000313" key="4">
    <source>
        <dbReference type="EMBL" id="KAH9632335.1"/>
    </source>
</evidence>
<dbReference type="GO" id="GO:0003676">
    <property type="term" value="F:nucleic acid binding"/>
    <property type="evidence" value="ECO:0007669"/>
    <property type="project" value="InterPro"/>
</dbReference>